<accession>A0A8K0CKE8</accession>
<dbReference type="AlphaFoldDB" id="A0A8K0CKE8"/>
<keyword evidence="2" id="KW-1185">Reference proteome</keyword>
<dbReference type="Proteomes" id="UP000801492">
    <property type="component" value="Unassembled WGS sequence"/>
</dbReference>
<evidence type="ECO:0000313" key="1">
    <source>
        <dbReference type="EMBL" id="KAF2885592.1"/>
    </source>
</evidence>
<proteinExistence type="predicted"/>
<gene>
    <name evidence="1" type="ORF">ILUMI_20576</name>
</gene>
<organism evidence="1 2">
    <name type="scientific">Ignelater luminosus</name>
    <name type="common">Cucubano</name>
    <name type="synonym">Pyrophorus luminosus</name>
    <dbReference type="NCBI Taxonomy" id="2038154"/>
    <lineage>
        <taxon>Eukaryota</taxon>
        <taxon>Metazoa</taxon>
        <taxon>Ecdysozoa</taxon>
        <taxon>Arthropoda</taxon>
        <taxon>Hexapoda</taxon>
        <taxon>Insecta</taxon>
        <taxon>Pterygota</taxon>
        <taxon>Neoptera</taxon>
        <taxon>Endopterygota</taxon>
        <taxon>Coleoptera</taxon>
        <taxon>Polyphaga</taxon>
        <taxon>Elateriformia</taxon>
        <taxon>Elateroidea</taxon>
        <taxon>Elateridae</taxon>
        <taxon>Agrypninae</taxon>
        <taxon>Pyrophorini</taxon>
        <taxon>Ignelater</taxon>
    </lineage>
</organism>
<dbReference type="EMBL" id="VTPC01089860">
    <property type="protein sequence ID" value="KAF2885592.1"/>
    <property type="molecule type" value="Genomic_DNA"/>
</dbReference>
<name>A0A8K0CKE8_IGNLU</name>
<evidence type="ECO:0000313" key="2">
    <source>
        <dbReference type="Proteomes" id="UP000801492"/>
    </source>
</evidence>
<comment type="caution">
    <text evidence="1">The sequence shown here is derived from an EMBL/GenBank/DDBJ whole genome shotgun (WGS) entry which is preliminary data.</text>
</comment>
<protein>
    <submittedName>
        <fullName evidence="1">Uncharacterized protein</fullName>
    </submittedName>
</protein>
<sequence>MGEITWVLTKFLQSSTKVYNCPEDYLTISGIVKEGRNAVKKTRYQAGRQTTVTSRTATKSLPEKDAELCATEPGQEMKEAMTETASTVYDVLEERSLAEKTEAFVFDITAPTTDRLNDACALLEQELDRNIVAFAKTTVQEKLPREDYKELLEHVIKVLGGTLSRGISFRRPYSMAGKGNLLSQNKSEETALREICCFNDERIEHHMRGRMAQKMLQEESENEDEKSDISKKKAQSFEDITSFLTKQLPDDLITEKSKQLLKRFNILRYLLELDLSFRKNMEVIEKL</sequence>
<reference evidence="1" key="1">
    <citation type="submission" date="2019-08" db="EMBL/GenBank/DDBJ databases">
        <title>The genome of the North American firefly Photinus pyralis.</title>
        <authorList>
            <consortium name="Photinus pyralis genome working group"/>
            <person name="Fallon T.R."/>
            <person name="Sander Lower S.E."/>
            <person name="Weng J.-K."/>
        </authorList>
    </citation>
    <scope>NUCLEOTIDE SEQUENCE</scope>
    <source>
        <strain evidence="1">TRF0915ILg1</strain>
        <tissue evidence="1">Whole body</tissue>
    </source>
</reference>